<dbReference type="InterPro" id="IPR003726">
    <property type="entry name" value="HCY_dom"/>
</dbReference>
<comment type="pathway">
    <text evidence="4">Amino-acid biosynthesis; L-methionine biosynthesis via de novo pathway; L-methionine from L-homocysteine (MetH route): step 1/1.</text>
</comment>
<evidence type="ECO:0000313" key="25">
    <source>
        <dbReference type="Proteomes" id="UP001348492"/>
    </source>
</evidence>
<accession>A0ABZ2EUZ8</accession>
<dbReference type="EC" id="2.1.1.13" evidence="6"/>
<dbReference type="GO" id="GO:0008705">
    <property type="term" value="F:methionine synthase activity"/>
    <property type="evidence" value="ECO:0007669"/>
    <property type="project" value="UniProtKB-EC"/>
</dbReference>
<dbReference type="RefSeq" id="WP_018591239.1">
    <property type="nucleotide sequence ID" value="NZ_CP117523.1"/>
</dbReference>
<dbReference type="Pfam" id="PF02574">
    <property type="entry name" value="S-methyl_trans"/>
    <property type="match status" value="1"/>
</dbReference>
<evidence type="ECO:0000256" key="17">
    <source>
        <dbReference type="ARBA" id="ARBA00025552"/>
    </source>
</evidence>
<comment type="cofactor">
    <cofactor evidence="2 19">
        <name>Zn(2+)</name>
        <dbReference type="ChEBI" id="CHEBI:29105"/>
    </cofactor>
</comment>
<feature type="domain" description="B12-binding N-terminal" evidence="23">
    <location>
        <begin position="576"/>
        <end position="670"/>
    </location>
</feature>
<name>A0ABZ2EUZ8_9FIRM</name>
<dbReference type="Pfam" id="PF02607">
    <property type="entry name" value="B12-binding_2"/>
    <property type="match status" value="1"/>
</dbReference>
<feature type="domain" description="Hcy-binding" evidence="20">
    <location>
        <begin position="1"/>
        <end position="283"/>
    </location>
</feature>
<evidence type="ECO:0000259" key="23">
    <source>
        <dbReference type="PROSITE" id="PS51337"/>
    </source>
</evidence>
<feature type="domain" description="B12-binding" evidence="22">
    <location>
        <begin position="671"/>
        <end position="800"/>
    </location>
</feature>
<protein>
    <recommendedName>
        <fullName evidence="7">Methionine synthase</fullName>
        <ecNumber evidence="6">2.1.1.13</ecNumber>
    </recommendedName>
    <alternativeName>
        <fullName evidence="18">5-methyltetrahydrofolate--homocysteine methyltransferase</fullName>
    </alternativeName>
</protein>
<feature type="binding site" evidence="19">
    <location>
        <position position="203"/>
    </location>
    <ligand>
        <name>Zn(2+)</name>
        <dbReference type="ChEBI" id="CHEBI:29105"/>
    </ligand>
</feature>
<evidence type="ECO:0000259" key="20">
    <source>
        <dbReference type="PROSITE" id="PS50970"/>
    </source>
</evidence>
<dbReference type="InterPro" id="IPR036589">
    <property type="entry name" value="HCY_dom_sf"/>
</dbReference>
<dbReference type="Proteomes" id="UP001348492">
    <property type="component" value="Chromosome"/>
</dbReference>
<reference evidence="24 25" key="1">
    <citation type="journal article" date="2023" name="PLoS ONE">
        <title>Genome-based metabolic and phylogenomic analysis of three Terrisporobacter species.</title>
        <authorList>
            <person name="Boer T."/>
            <person name="Bengelsdorf F.R."/>
            <person name="Bomeke M."/>
            <person name="Daniel R."/>
            <person name="Poehlein A."/>
        </authorList>
    </citation>
    <scope>NUCLEOTIDE SEQUENCE [LARGE SCALE GENOMIC DNA]</scope>
    <source>
        <strain evidence="24 25">DSM 1288</strain>
    </source>
</reference>
<evidence type="ECO:0000256" key="9">
    <source>
        <dbReference type="ARBA" id="ARBA00022605"/>
    </source>
</evidence>
<dbReference type="InterPro" id="IPR000489">
    <property type="entry name" value="Pterin-binding_dom"/>
</dbReference>
<evidence type="ECO:0000256" key="14">
    <source>
        <dbReference type="ARBA" id="ARBA00022833"/>
    </source>
</evidence>
<sequence>MQKNILEQVLVFDGAMGTMLQERGLNPGDCPELMNISSPEKVGEIHKAYLQAGADVITTNTFGGNRIKLGEYELGEKVYEINKKGVEIARELAVKKNKYVAASVGPTGQFMKPLGDKSFEELHEVFKEQIYALSKGKPDFIILETFSDLGEIRAALLAAKDVCNIPVICCLTYEGARTLTGASPSSAAVILESLGASAIGANCSGGPTELFSVVKELCINTKLPVLVQPNAGLPVFEDGCVHYPLNDNDFIDDIKPYFDLGMTLFGSCCGSSPKHTRALISTLDNVNIPSRNNEEISTLASREKVVKIGDNYLPKIIGERINPTARKKLAQSLRDNDFGILQKEAYEQINKGSHLLDVNIGTHGIDEKVTMENAIYILQQNIDVPLVIDSTNPIVLEAALKNYHGKALVNSVNGERESLDTILPLVKRYGAGVIGLTLDESGVPNDIETRLEIAKKIVKKCEEYNISKKDIYIDVLALTVGTDTHAAIETLKGLKKIKEELCVNTVLGVSNVSHGLPNRNKINKSFLSMAILNGLDLAILNPLEENIIDTWESSALLAGRDKNAENYIAKNIKASKKEEIDKLSISIETVKNLVVRGSHEITNIAQELLDKEISPITIINEGLIPGLNIVGEKFEAGEYYLPQLMLSAEVAQNTFTLLEKYLDDNESLNGKSTIIIGTVKGDVHDIGKNMVGVMLKTYGYKVVDLGKNVSKEEFLEAAINENADFIGLSALMTTTMIEIPNTIEYIKNKLPHIKIIVGGAVVTKDYARLSGADGYSEDAVGAVKLIKKLIECRSEDEKII</sequence>
<keyword evidence="10" id="KW-0846">Cobalamin</keyword>
<evidence type="ECO:0000256" key="6">
    <source>
        <dbReference type="ARBA" id="ARBA00012032"/>
    </source>
</evidence>
<dbReference type="PIRSF" id="PIRSF037472">
    <property type="entry name" value="DHPS_mtfrase"/>
    <property type="match status" value="1"/>
</dbReference>
<dbReference type="GO" id="GO:0032259">
    <property type="term" value="P:methylation"/>
    <property type="evidence" value="ECO:0007669"/>
    <property type="project" value="UniProtKB-KW"/>
</dbReference>
<keyword evidence="25" id="KW-1185">Reference proteome</keyword>
<keyword evidence="13 19" id="KW-0479">Metal-binding</keyword>
<keyword evidence="9" id="KW-0028">Amino-acid biosynthesis</keyword>
<dbReference type="PROSITE" id="PS51337">
    <property type="entry name" value="B12_BINDING_NTER"/>
    <property type="match status" value="1"/>
</dbReference>
<evidence type="ECO:0000256" key="18">
    <source>
        <dbReference type="ARBA" id="ARBA00031040"/>
    </source>
</evidence>
<evidence type="ECO:0000259" key="21">
    <source>
        <dbReference type="PROSITE" id="PS50972"/>
    </source>
</evidence>
<keyword evidence="8 19" id="KW-0489">Methyltransferase</keyword>
<organism evidence="24 25">
    <name type="scientific">Terrisporobacter glycolicus ATCC 14880 = DSM 1288</name>
    <dbReference type="NCBI Taxonomy" id="1121315"/>
    <lineage>
        <taxon>Bacteria</taxon>
        <taxon>Bacillati</taxon>
        <taxon>Bacillota</taxon>
        <taxon>Clostridia</taxon>
        <taxon>Peptostreptococcales</taxon>
        <taxon>Peptostreptococcaceae</taxon>
        <taxon>Terrisporobacter</taxon>
    </lineage>
</organism>
<evidence type="ECO:0000256" key="19">
    <source>
        <dbReference type="PROSITE-ProRule" id="PRU00333"/>
    </source>
</evidence>
<evidence type="ECO:0000259" key="22">
    <source>
        <dbReference type="PROSITE" id="PS51332"/>
    </source>
</evidence>
<dbReference type="InterPro" id="IPR050554">
    <property type="entry name" value="Met_Synthase/Corrinoid"/>
</dbReference>
<evidence type="ECO:0000256" key="13">
    <source>
        <dbReference type="ARBA" id="ARBA00022723"/>
    </source>
</evidence>
<dbReference type="InterPro" id="IPR017215">
    <property type="entry name" value="MetH_bac"/>
</dbReference>
<dbReference type="SUPFAM" id="SSF52242">
    <property type="entry name" value="Cobalamin (vitamin B12)-binding domain"/>
    <property type="match status" value="1"/>
</dbReference>
<dbReference type="PANTHER" id="PTHR45833:SF1">
    <property type="entry name" value="METHIONINE SYNTHASE"/>
    <property type="match status" value="1"/>
</dbReference>
<dbReference type="NCBIfam" id="NF005719">
    <property type="entry name" value="PRK07535.1"/>
    <property type="match status" value="1"/>
</dbReference>
<evidence type="ECO:0000256" key="10">
    <source>
        <dbReference type="ARBA" id="ARBA00022628"/>
    </source>
</evidence>
<feature type="domain" description="Pterin-binding" evidence="21">
    <location>
        <begin position="314"/>
        <end position="558"/>
    </location>
</feature>
<dbReference type="SMART" id="SM01018">
    <property type="entry name" value="B12-binding_2"/>
    <property type="match status" value="1"/>
</dbReference>
<dbReference type="SUPFAM" id="SSF47644">
    <property type="entry name" value="Methionine synthase domain"/>
    <property type="match status" value="1"/>
</dbReference>
<comment type="catalytic activity">
    <reaction evidence="1">
        <text>(6S)-5-methyl-5,6,7,8-tetrahydrofolate + L-homocysteine = (6S)-5,6,7,8-tetrahydrofolate + L-methionine</text>
        <dbReference type="Rhea" id="RHEA:11172"/>
        <dbReference type="ChEBI" id="CHEBI:18608"/>
        <dbReference type="ChEBI" id="CHEBI:57453"/>
        <dbReference type="ChEBI" id="CHEBI:57844"/>
        <dbReference type="ChEBI" id="CHEBI:58199"/>
        <dbReference type="EC" id="2.1.1.13"/>
    </reaction>
</comment>
<dbReference type="Pfam" id="PF00809">
    <property type="entry name" value="Pterin_bind"/>
    <property type="match status" value="1"/>
</dbReference>
<dbReference type="PANTHER" id="PTHR45833">
    <property type="entry name" value="METHIONINE SYNTHASE"/>
    <property type="match status" value="1"/>
</dbReference>
<dbReference type="PROSITE" id="PS50972">
    <property type="entry name" value="PTERIN_BINDING"/>
    <property type="match status" value="1"/>
</dbReference>
<comment type="cofactor">
    <cofactor evidence="3">
        <name>methylcob(III)alamin</name>
        <dbReference type="ChEBI" id="CHEBI:28115"/>
    </cofactor>
</comment>
<evidence type="ECO:0000256" key="12">
    <source>
        <dbReference type="ARBA" id="ARBA00022691"/>
    </source>
</evidence>
<dbReference type="InterPro" id="IPR006158">
    <property type="entry name" value="Cobalamin-bd"/>
</dbReference>
<evidence type="ECO:0000256" key="1">
    <source>
        <dbReference type="ARBA" id="ARBA00001700"/>
    </source>
</evidence>
<dbReference type="EMBL" id="CP117523">
    <property type="protein sequence ID" value="WWD83338.1"/>
    <property type="molecule type" value="Genomic_DNA"/>
</dbReference>
<dbReference type="Pfam" id="PF02310">
    <property type="entry name" value="B12-binding"/>
    <property type="match status" value="1"/>
</dbReference>
<keyword evidence="15" id="KW-0486">Methionine biosynthesis</keyword>
<dbReference type="InterPro" id="IPR036594">
    <property type="entry name" value="Meth_synthase_dom"/>
</dbReference>
<evidence type="ECO:0000256" key="7">
    <source>
        <dbReference type="ARBA" id="ARBA00013998"/>
    </source>
</evidence>
<dbReference type="CDD" id="cd02070">
    <property type="entry name" value="corrinoid_protein_B12-BD"/>
    <property type="match status" value="1"/>
</dbReference>
<evidence type="ECO:0000256" key="11">
    <source>
        <dbReference type="ARBA" id="ARBA00022679"/>
    </source>
</evidence>
<keyword evidence="11 19" id="KW-0808">Transferase</keyword>
<evidence type="ECO:0000256" key="8">
    <source>
        <dbReference type="ARBA" id="ARBA00022603"/>
    </source>
</evidence>
<dbReference type="InterPro" id="IPR036724">
    <property type="entry name" value="Cobalamin-bd_sf"/>
</dbReference>
<dbReference type="Gene3D" id="1.10.1240.10">
    <property type="entry name" value="Methionine synthase domain"/>
    <property type="match status" value="1"/>
</dbReference>
<proteinExistence type="inferred from homology"/>
<keyword evidence="16" id="KW-0170">Cobalt</keyword>
<evidence type="ECO:0000256" key="2">
    <source>
        <dbReference type="ARBA" id="ARBA00001947"/>
    </source>
</evidence>
<gene>
    <name evidence="24" type="primary">metH_4</name>
    <name evidence="24" type="ORF">TEGL_17470</name>
</gene>
<evidence type="ECO:0000313" key="24">
    <source>
        <dbReference type="EMBL" id="WWD83338.1"/>
    </source>
</evidence>
<dbReference type="Gene3D" id="3.20.20.330">
    <property type="entry name" value="Homocysteine-binding-like domain"/>
    <property type="match status" value="1"/>
</dbReference>
<dbReference type="Gene3D" id="3.20.20.20">
    <property type="entry name" value="Dihydropteroate synthase-like"/>
    <property type="match status" value="1"/>
</dbReference>
<dbReference type="InterPro" id="IPR003759">
    <property type="entry name" value="Cbl-bd_cap"/>
</dbReference>
<dbReference type="InterPro" id="IPR011005">
    <property type="entry name" value="Dihydropteroate_synth-like_sf"/>
</dbReference>
<keyword evidence="12" id="KW-0949">S-adenosyl-L-methionine</keyword>
<comment type="function">
    <text evidence="17">Catalyzes the transfer of a methyl group from methyl-cobalamin to homocysteine, yielding enzyme-bound cob(I)alamin and methionine. Subsequently, remethylates the cofactor using methyltetrahydrofolate.</text>
</comment>
<comment type="similarity">
    <text evidence="5">Belongs to the vitamin-B12 dependent methionine synthase family.</text>
</comment>
<dbReference type="Gene3D" id="3.40.50.280">
    <property type="entry name" value="Cobalamin-binding domain"/>
    <property type="match status" value="1"/>
</dbReference>
<feature type="binding site" evidence="19">
    <location>
        <position position="269"/>
    </location>
    <ligand>
        <name>Zn(2+)</name>
        <dbReference type="ChEBI" id="CHEBI:29105"/>
    </ligand>
</feature>
<evidence type="ECO:0000256" key="5">
    <source>
        <dbReference type="ARBA" id="ARBA00010398"/>
    </source>
</evidence>
<evidence type="ECO:0000256" key="15">
    <source>
        <dbReference type="ARBA" id="ARBA00023167"/>
    </source>
</evidence>
<dbReference type="SUPFAM" id="SSF82282">
    <property type="entry name" value="Homocysteine S-methyltransferase"/>
    <property type="match status" value="1"/>
</dbReference>
<feature type="binding site" evidence="19">
    <location>
        <position position="268"/>
    </location>
    <ligand>
        <name>Zn(2+)</name>
        <dbReference type="ChEBI" id="CHEBI:29105"/>
    </ligand>
</feature>
<evidence type="ECO:0000256" key="4">
    <source>
        <dbReference type="ARBA" id="ARBA00005178"/>
    </source>
</evidence>
<dbReference type="SUPFAM" id="SSF51717">
    <property type="entry name" value="Dihydropteroate synthetase-like"/>
    <property type="match status" value="1"/>
</dbReference>
<dbReference type="PROSITE" id="PS51332">
    <property type="entry name" value="B12_BINDING"/>
    <property type="match status" value="1"/>
</dbReference>
<evidence type="ECO:0000256" key="16">
    <source>
        <dbReference type="ARBA" id="ARBA00023285"/>
    </source>
</evidence>
<keyword evidence="14 19" id="KW-0862">Zinc</keyword>
<evidence type="ECO:0000256" key="3">
    <source>
        <dbReference type="ARBA" id="ARBA00001956"/>
    </source>
</evidence>
<dbReference type="PROSITE" id="PS50970">
    <property type="entry name" value="HCY"/>
    <property type="match status" value="1"/>
</dbReference>